<evidence type="ECO:0000256" key="3">
    <source>
        <dbReference type="ARBA" id="ARBA00022989"/>
    </source>
</evidence>
<feature type="binding site" evidence="5">
    <location>
        <position position="243"/>
    </location>
    <ligand>
        <name>Zn(2+)</name>
        <dbReference type="ChEBI" id="CHEBI:29105"/>
    </ligand>
</feature>
<comment type="caution">
    <text evidence="7">The sequence shown here is derived from an EMBL/GenBank/DDBJ whole genome shotgun (WGS) entry which is preliminary data.</text>
</comment>
<feature type="binding site" evidence="5">
    <location>
        <position position="117"/>
    </location>
    <ligand>
        <name>Zn(2+)</name>
        <dbReference type="ChEBI" id="CHEBI:29105"/>
    </ligand>
</feature>
<keyword evidence="2 6" id="KW-0812">Transmembrane</keyword>
<evidence type="ECO:0000256" key="2">
    <source>
        <dbReference type="ARBA" id="ARBA00022692"/>
    </source>
</evidence>
<dbReference type="Proteomes" id="UP000521379">
    <property type="component" value="Unassembled WGS sequence"/>
</dbReference>
<reference evidence="7 8" key="1">
    <citation type="submission" date="2020-02" db="EMBL/GenBank/DDBJ databases">
        <authorList>
            <person name="Sun Q."/>
        </authorList>
    </citation>
    <scope>NUCLEOTIDE SEQUENCE [LARGE SCALE GENOMIC DNA]</scope>
    <source>
        <strain evidence="7 8">YIM 13062</strain>
    </source>
</reference>
<keyword evidence="5" id="KW-0479">Metal-binding</keyword>
<feature type="transmembrane region" description="Helical" evidence="6">
    <location>
        <begin position="210"/>
        <end position="230"/>
    </location>
</feature>
<dbReference type="PANTHER" id="PTHR20855">
    <property type="entry name" value="ADIPOR/PROGESTIN RECEPTOR-RELATED"/>
    <property type="match status" value="1"/>
</dbReference>
<keyword evidence="3 6" id="KW-1133">Transmembrane helix</keyword>
<name>A0A846TW58_9MICC</name>
<keyword evidence="8" id="KW-1185">Reference proteome</keyword>
<comment type="subcellular location">
    <subcellularLocation>
        <location evidence="1">Membrane</location>
        <topology evidence="1">Multi-pass membrane protein</topology>
    </subcellularLocation>
</comment>
<dbReference type="InterPro" id="IPR004254">
    <property type="entry name" value="AdipoR/HlyIII-related"/>
</dbReference>
<protein>
    <submittedName>
        <fullName evidence="7">Hemolysin III family protein</fullName>
    </submittedName>
</protein>
<feature type="transmembrane region" description="Helical" evidence="6">
    <location>
        <begin position="242"/>
        <end position="266"/>
    </location>
</feature>
<feature type="transmembrane region" description="Helical" evidence="6">
    <location>
        <begin position="70"/>
        <end position="89"/>
    </location>
</feature>
<accession>A0A846TW58</accession>
<evidence type="ECO:0000256" key="4">
    <source>
        <dbReference type="ARBA" id="ARBA00023136"/>
    </source>
</evidence>
<evidence type="ECO:0000256" key="1">
    <source>
        <dbReference type="ARBA" id="ARBA00004141"/>
    </source>
</evidence>
<dbReference type="GO" id="GO:0016020">
    <property type="term" value="C:membrane"/>
    <property type="evidence" value="ECO:0007669"/>
    <property type="project" value="UniProtKB-SubCell"/>
</dbReference>
<keyword evidence="5" id="KW-0862">Zinc</keyword>
<feature type="transmembrane region" description="Helical" evidence="6">
    <location>
        <begin position="184"/>
        <end position="204"/>
    </location>
</feature>
<dbReference type="EMBL" id="JAAVUN010000008">
    <property type="protein sequence ID" value="NKE09467.1"/>
    <property type="molecule type" value="Genomic_DNA"/>
</dbReference>
<evidence type="ECO:0000256" key="5">
    <source>
        <dbReference type="PIRSR" id="PIRSR604254-1"/>
    </source>
</evidence>
<dbReference type="Pfam" id="PF03006">
    <property type="entry name" value="HlyIII"/>
    <property type="match status" value="1"/>
</dbReference>
<evidence type="ECO:0000313" key="8">
    <source>
        <dbReference type="Proteomes" id="UP000521379"/>
    </source>
</evidence>
<dbReference type="AlphaFoldDB" id="A0A846TW58"/>
<dbReference type="GO" id="GO:0046872">
    <property type="term" value="F:metal ion binding"/>
    <property type="evidence" value="ECO:0007669"/>
    <property type="project" value="UniProtKB-KW"/>
</dbReference>
<evidence type="ECO:0000313" key="7">
    <source>
        <dbReference type="EMBL" id="NKE09467.1"/>
    </source>
</evidence>
<sequence>MIPRVPLTFLKEVPVTEHARASQRTTKRPRRVAPVIPDVLETVARSPFLHKLGSTLAHPPVPRKPSWRGWIHAGFTPIAFVMVLVAMILAPTVELRVACAVFGVTGLLLFGVSGIYHRSYWSPRVTAVLRRLDHTNIALLIAGTYTPAAIALMPDPTILLSIIWGSAIGLVAFRLVWMNAPRWLYTPLYVVMGCIAVAYLPQFWPVQPVATIMLAVGGLAYIAGAVTYALKWPILAPRTFGFHEVFHTWTVVGFICHYIAIMFAMLG</sequence>
<gene>
    <name evidence="7" type="ORF">GTW58_05830</name>
</gene>
<feature type="transmembrane region" description="Helical" evidence="6">
    <location>
        <begin position="159"/>
        <end position="177"/>
    </location>
</feature>
<proteinExistence type="predicted"/>
<feature type="transmembrane region" description="Helical" evidence="6">
    <location>
        <begin position="137"/>
        <end position="153"/>
    </location>
</feature>
<evidence type="ECO:0000256" key="6">
    <source>
        <dbReference type="SAM" id="Phobius"/>
    </source>
</evidence>
<feature type="binding site" evidence="5">
    <location>
        <position position="247"/>
    </location>
    <ligand>
        <name>Zn(2+)</name>
        <dbReference type="ChEBI" id="CHEBI:29105"/>
    </ligand>
</feature>
<keyword evidence="4 6" id="KW-0472">Membrane</keyword>
<organism evidence="7 8">
    <name type="scientific">Kocuria subflava</name>
    <dbReference type="NCBI Taxonomy" id="1736139"/>
    <lineage>
        <taxon>Bacteria</taxon>
        <taxon>Bacillati</taxon>
        <taxon>Actinomycetota</taxon>
        <taxon>Actinomycetes</taxon>
        <taxon>Micrococcales</taxon>
        <taxon>Micrococcaceae</taxon>
        <taxon>Kocuria</taxon>
    </lineage>
</organism>
<feature type="transmembrane region" description="Helical" evidence="6">
    <location>
        <begin position="95"/>
        <end position="116"/>
    </location>
</feature>
<dbReference type="PANTHER" id="PTHR20855:SF3">
    <property type="entry name" value="LD03007P"/>
    <property type="match status" value="1"/>
</dbReference>